<evidence type="ECO:0000256" key="2">
    <source>
        <dbReference type="ARBA" id="ARBA00023015"/>
    </source>
</evidence>
<dbReference type="EMBL" id="BJYK01000004">
    <property type="protein sequence ID" value="GEN79854.1"/>
    <property type="molecule type" value="Genomic_DNA"/>
</dbReference>
<dbReference type="AlphaFoldDB" id="A0A511YXC6"/>
<dbReference type="InterPro" id="IPR014325">
    <property type="entry name" value="RNA_pol_sigma-E_actinobac"/>
</dbReference>
<dbReference type="Pfam" id="PF08281">
    <property type="entry name" value="Sigma70_r4_2"/>
    <property type="match status" value="1"/>
</dbReference>
<keyword evidence="8" id="KW-0240">DNA-directed RNA polymerase</keyword>
<evidence type="ECO:0000259" key="6">
    <source>
        <dbReference type="Pfam" id="PF04542"/>
    </source>
</evidence>
<protein>
    <submittedName>
        <fullName evidence="8">DNA-directed RNA polymerase sigma-70 factor</fullName>
    </submittedName>
</protein>
<evidence type="ECO:0000256" key="4">
    <source>
        <dbReference type="ARBA" id="ARBA00023125"/>
    </source>
</evidence>
<dbReference type="GO" id="GO:0003677">
    <property type="term" value="F:DNA binding"/>
    <property type="evidence" value="ECO:0007669"/>
    <property type="project" value="UniProtKB-KW"/>
</dbReference>
<keyword evidence="9" id="KW-1185">Reference proteome</keyword>
<dbReference type="SUPFAM" id="SSF88946">
    <property type="entry name" value="Sigma2 domain of RNA polymerase sigma factors"/>
    <property type="match status" value="1"/>
</dbReference>
<dbReference type="InterPro" id="IPR013324">
    <property type="entry name" value="RNA_pol_sigma_r3/r4-like"/>
</dbReference>
<evidence type="ECO:0000256" key="3">
    <source>
        <dbReference type="ARBA" id="ARBA00023082"/>
    </source>
</evidence>
<dbReference type="InterPro" id="IPR013249">
    <property type="entry name" value="RNA_pol_sigma70_r4_t2"/>
</dbReference>
<dbReference type="InterPro" id="IPR013325">
    <property type="entry name" value="RNA_pol_sigma_r2"/>
</dbReference>
<gene>
    <name evidence="8" type="ORF">AFE02nite_15880</name>
</gene>
<keyword evidence="3" id="KW-0731">Sigma factor</keyword>
<dbReference type="InterPro" id="IPR014284">
    <property type="entry name" value="RNA_pol_sigma-70_dom"/>
</dbReference>
<dbReference type="NCBIfam" id="TIGR02937">
    <property type="entry name" value="sigma70-ECF"/>
    <property type="match status" value="1"/>
</dbReference>
<dbReference type="InterPro" id="IPR007627">
    <property type="entry name" value="RNA_pol_sigma70_r2"/>
</dbReference>
<dbReference type="Gene3D" id="1.10.10.10">
    <property type="entry name" value="Winged helix-like DNA-binding domain superfamily/Winged helix DNA-binding domain"/>
    <property type="match status" value="1"/>
</dbReference>
<dbReference type="Gene3D" id="1.10.1740.10">
    <property type="match status" value="1"/>
</dbReference>
<dbReference type="Pfam" id="PF04542">
    <property type="entry name" value="Sigma70_r2"/>
    <property type="match status" value="1"/>
</dbReference>
<dbReference type="InterPro" id="IPR036388">
    <property type="entry name" value="WH-like_DNA-bd_sf"/>
</dbReference>
<keyword evidence="2" id="KW-0805">Transcription regulation</keyword>
<keyword evidence="5" id="KW-0804">Transcription</keyword>
<dbReference type="GO" id="GO:0000428">
    <property type="term" value="C:DNA-directed RNA polymerase complex"/>
    <property type="evidence" value="ECO:0007669"/>
    <property type="project" value="UniProtKB-KW"/>
</dbReference>
<dbReference type="GO" id="GO:0016987">
    <property type="term" value="F:sigma factor activity"/>
    <property type="evidence" value="ECO:0007669"/>
    <property type="project" value="UniProtKB-KW"/>
</dbReference>
<keyword evidence="4" id="KW-0238">DNA-binding</keyword>
<dbReference type="PANTHER" id="PTHR43133:SF50">
    <property type="entry name" value="ECF RNA POLYMERASE SIGMA FACTOR SIGM"/>
    <property type="match status" value="1"/>
</dbReference>
<sequence length="199" mass="21989">MPRVVRVRVVGAEGSDVVSDESGELELLAARSAEDRDAEFTAFMAAAIPALHRSAFLLCGDAHRADELTQHALERTYRAWPRAREGDPLAYARRVLMNLRVDGWRRTRREVLADPHTIAGREATWTDPDLGDRDEVLRALQALPLKQRRVVVLRYLLDLSEAQVAAELDLPLGTVKSTAARGLASLRALLAPAIDGRPL</sequence>
<dbReference type="PANTHER" id="PTHR43133">
    <property type="entry name" value="RNA POLYMERASE ECF-TYPE SIGMA FACTO"/>
    <property type="match status" value="1"/>
</dbReference>
<evidence type="ECO:0000259" key="7">
    <source>
        <dbReference type="Pfam" id="PF08281"/>
    </source>
</evidence>
<dbReference type="CDD" id="cd06171">
    <property type="entry name" value="Sigma70_r4"/>
    <property type="match status" value="1"/>
</dbReference>
<evidence type="ECO:0000256" key="1">
    <source>
        <dbReference type="ARBA" id="ARBA00010641"/>
    </source>
</evidence>
<feature type="domain" description="RNA polymerase sigma factor 70 region 4 type 2" evidence="7">
    <location>
        <begin position="134"/>
        <end position="186"/>
    </location>
</feature>
<accession>A0A511YXC6</accession>
<evidence type="ECO:0000313" key="8">
    <source>
        <dbReference type="EMBL" id="GEN79854.1"/>
    </source>
</evidence>
<dbReference type="SUPFAM" id="SSF88659">
    <property type="entry name" value="Sigma3 and sigma4 domains of RNA polymerase sigma factors"/>
    <property type="match status" value="1"/>
</dbReference>
<dbReference type="Proteomes" id="UP000321484">
    <property type="component" value="Unassembled WGS sequence"/>
</dbReference>
<evidence type="ECO:0000313" key="9">
    <source>
        <dbReference type="Proteomes" id="UP000321484"/>
    </source>
</evidence>
<comment type="caution">
    <text evidence="8">The sequence shown here is derived from an EMBL/GenBank/DDBJ whole genome shotgun (WGS) entry which is preliminary data.</text>
</comment>
<name>A0A511YXC6_9CELL</name>
<organism evidence="8 9">
    <name type="scientific">Actinotalea fermentans</name>
    <dbReference type="NCBI Taxonomy" id="43671"/>
    <lineage>
        <taxon>Bacteria</taxon>
        <taxon>Bacillati</taxon>
        <taxon>Actinomycetota</taxon>
        <taxon>Actinomycetes</taxon>
        <taxon>Micrococcales</taxon>
        <taxon>Cellulomonadaceae</taxon>
        <taxon>Actinotalea</taxon>
    </lineage>
</organism>
<dbReference type="NCBIfam" id="TIGR02983">
    <property type="entry name" value="SigE-fam_strep"/>
    <property type="match status" value="1"/>
</dbReference>
<reference evidence="8 9" key="1">
    <citation type="submission" date="2019-07" db="EMBL/GenBank/DDBJ databases">
        <title>Whole genome shotgun sequence of Actinotalea fermentans NBRC 105374.</title>
        <authorList>
            <person name="Hosoyama A."/>
            <person name="Uohara A."/>
            <person name="Ohji S."/>
            <person name="Ichikawa N."/>
        </authorList>
    </citation>
    <scope>NUCLEOTIDE SEQUENCE [LARGE SCALE GENOMIC DNA]</scope>
    <source>
        <strain evidence="8 9">NBRC 105374</strain>
    </source>
</reference>
<dbReference type="GO" id="GO:0006352">
    <property type="term" value="P:DNA-templated transcription initiation"/>
    <property type="evidence" value="ECO:0007669"/>
    <property type="project" value="InterPro"/>
</dbReference>
<dbReference type="InterPro" id="IPR039425">
    <property type="entry name" value="RNA_pol_sigma-70-like"/>
</dbReference>
<proteinExistence type="inferred from homology"/>
<feature type="domain" description="RNA polymerase sigma-70 region 2" evidence="6">
    <location>
        <begin position="48"/>
        <end position="109"/>
    </location>
</feature>
<evidence type="ECO:0000256" key="5">
    <source>
        <dbReference type="ARBA" id="ARBA00023163"/>
    </source>
</evidence>
<comment type="similarity">
    <text evidence="1">Belongs to the sigma-70 factor family. ECF subfamily.</text>
</comment>